<keyword evidence="2" id="KW-1185">Reference proteome</keyword>
<accession>A0A1H3VS83</accession>
<protein>
    <submittedName>
        <fullName evidence="1">Uncharacterized protein</fullName>
    </submittedName>
</protein>
<evidence type="ECO:0000313" key="1">
    <source>
        <dbReference type="EMBL" id="SDZ77551.1"/>
    </source>
</evidence>
<gene>
    <name evidence="1" type="ORF">SAMN05444370_101289</name>
</gene>
<dbReference type="Proteomes" id="UP000198703">
    <property type="component" value="Unassembled WGS sequence"/>
</dbReference>
<dbReference type="STRING" id="89524.SAMN05444370_101289"/>
<sequence>MYRELSFDFKILVPEPIDNGIVDPWFVQKVGGFATASRGGLTLDAVKFEAIEKILPGDDGMIDGIPSDFFDGGLMGF</sequence>
<organism evidence="1 2">
    <name type="scientific">Rubrimonas cliftonensis</name>
    <dbReference type="NCBI Taxonomy" id="89524"/>
    <lineage>
        <taxon>Bacteria</taxon>
        <taxon>Pseudomonadati</taxon>
        <taxon>Pseudomonadota</taxon>
        <taxon>Alphaproteobacteria</taxon>
        <taxon>Rhodobacterales</taxon>
        <taxon>Paracoccaceae</taxon>
        <taxon>Rubrimonas</taxon>
    </lineage>
</organism>
<evidence type="ECO:0000313" key="2">
    <source>
        <dbReference type="Proteomes" id="UP000198703"/>
    </source>
</evidence>
<dbReference type="EMBL" id="FNQM01000001">
    <property type="protein sequence ID" value="SDZ77551.1"/>
    <property type="molecule type" value="Genomic_DNA"/>
</dbReference>
<reference evidence="1 2" key="1">
    <citation type="submission" date="2016-10" db="EMBL/GenBank/DDBJ databases">
        <authorList>
            <person name="de Groot N.N."/>
        </authorList>
    </citation>
    <scope>NUCLEOTIDE SEQUENCE [LARGE SCALE GENOMIC DNA]</scope>
    <source>
        <strain evidence="1 2">DSM 15345</strain>
    </source>
</reference>
<name>A0A1H3VS83_9RHOB</name>
<dbReference type="AlphaFoldDB" id="A0A1H3VS83"/>
<proteinExistence type="predicted"/>